<accession>A0A081R1W5</accession>
<dbReference type="AlphaFoldDB" id="A0A081R1W5"/>
<dbReference type="InterPro" id="IPR046702">
    <property type="entry name" value="DUF6572"/>
</dbReference>
<sequence length="295" mass="35168">MKTYKLKNKENYQNFVKDYREIMKEGKEAEVFLGTEARYCFRQRDSYELDSTDIGVLIEYCLYPLYVEGDRDIARRTFNILKYFSLSVDLVKLDKVTDYISMQGSRLRRYTSLPFVIETDELVRNIIESISKLSDEQKRTYTYERLCNVLDRSPLYRQCDEEKVEKILKEFKEKYYNPPKVVETIKTAETIELDVTSIDAMGVSDDHLELLLIDEYKWIESLEEEHLLKLQEKLNNYIYFLESKQYVERYGDKFDKKVIHITFQYSPSDNGLAFLAEVQKVLQPTDMSFKIELPE</sequence>
<dbReference type="EMBL" id="JPFY01000006">
    <property type="protein sequence ID" value="KEQ49188.1"/>
    <property type="molecule type" value="Genomic_DNA"/>
</dbReference>
<dbReference type="InterPro" id="IPR032002">
    <property type="entry name" value="IFS"/>
</dbReference>
<dbReference type="Proteomes" id="UP000028089">
    <property type="component" value="Unassembled WGS sequence"/>
</dbReference>
<comment type="caution">
    <text evidence="1">The sequence shown here is derived from an EMBL/GenBank/DDBJ whole genome shotgun (WGS) entry which is preliminary data.</text>
</comment>
<dbReference type="PATRIC" id="fig|28037.93.peg.29"/>
<proteinExistence type="predicted"/>
<organism evidence="1 2">
    <name type="scientific">Streptococcus mitis</name>
    <dbReference type="NCBI Taxonomy" id="28037"/>
    <lineage>
        <taxon>Bacteria</taxon>
        <taxon>Bacillati</taxon>
        <taxon>Bacillota</taxon>
        <taxon>Bacilli</taxon>
        <taxon>Lactobacillales</taxon>
        <taxon>Streptococcaceae</taxon>
        <taxon>Streptococcus</taxon>
        <taxon>Streptococcus mitis group</taxon>
    </lineage>
</organism>
<dbReference type="SUPFAM" id="SSF51206">
    <property type="entry name" value="cAMP-binding domain-like"/>
    <property type="match status" value="1"/>
</dbReference>
<dbReference type="InterPro" id="IPR038509">
    <property type="entry name" value="IFS_sf"/>
</dbReference>
<evidence type="ECO:0000313" key="2">
    <source>
        <dbReference type="Proteomes" id="UP000028089"/>
    </source>
</evidence>
<evidence type="ECO:0000313" key="1">
    <source>
        <dbReference type="EMBL" id="KEQ49188.1"/>
    </source>
</evidence>
<name>A0A081R1W5_STRMT</name>
<dbReference type="Pfam" id="PF16718">
    <property type="entry name" value="IFS"/>
    <property type="match status" value="1"/>
</dbReference>
<gene>
    <name evidence="1" type="ORF">SK578_2065</name>
</gene>
<dbReference type="InterPro" id="IPR018490">
    <property type="entry name" value="cNMP-bd_dom_sf"/>
</dbReference>
<dbReference type="RefSeq" id="WP_042749689.1">
    <property type="nucleotide sequence ID" value="NZ_JPFY01000006.1"/>
</dbReference>
<dbReference type="Gene3D" id="1.25.40.520">
    <property type="match status" value="1"/>
</dbReference>
<dbReference type="Pfam" id="PF20212">
    <property type="entry name" value="DUF6572"/>
    <property type="match status" value="1"/>
</dbReference>
<reference evidence="1 2" key="1">
    <citation type="submission" date="2014-05" db="EMBL/GenBank/DDBJ databases">
        <authorList>
            <person name="Daugherty S.C."/>
            <person name="Tallon L.J."/>
            <person name="Sadzewicz L."/>
            <person name="Kilian M."/>
            <person name="Tettelin H."/>
        </authorList>
    </citation>
    <scope>NUCLEOTIDE SEQUENCE [LARGE SCALE GENOMIC DNA]</scope>
    <source>
        <strain evidence="1 2">SK578</strain>
    </source>
</reference>
<protein>
    <submittedName>
        <fullName evidence="1">Uncharacterized protein</fullName>
    </submittedName>
</protein>